<evidence type="ECO:0000256" key="1">
    <source>
        <dbReference type="SAM" id="MobiDB-lite"/>
    </source>
</evidence>
<feature type="compositionally biased region" description="Basic and acidic residues" evidence="1">
    <location>
        <begin position="88"/>
        <end position="109"/>
    </location>
</feature>
<protein>
    <submittedName>
        <fullName evidence="2">Uncharacterized protein</fullName>
    </submittedName>
</protein>
<reference evidence="2 3" key="1">
    <citation type="journal article" date="2023" name="Mol. Biol. Evol.">
        <title>Genomics of Secondarily Temperate Adaptation in the Only Non-Antarctic Icefish.</title>
        <authorList>
            <person name="Rivera-Colon A.G."/>
            <person name="Rayamajhi N."/>
            <person name="Minhas B.F."/>
            <person name="Madrigal G."/>
            <person name="Bilyk K.T."/>
            <person name="Yoon V."/>
            <person name="Hune M."/>
            <person name="Gregory S."/>
            <person name="Cheng C.H.C."/>
            <person name="Catchen J.M."/>
        </authorList>
    </citation>
    <scope>NUCLEOTIDE SEQUENCE [LARGE SCALE GENOMIC DNA]</scope>
    <source>
        <strain evidence="2">JC2023a</strain>
    </source>
</reference>
<evidence type="ECO:0000313" key="2">
    <source>
        <dbReference type="EMBL" id="KAK5912070.1"/>
    </source>
</evidence>
<feature type="region of interest" description="Disordered" evidence="1">
    <location>
        <begin position="1"/>
        <end position="70"/>
    </location>
</feature>
<keyword evidence="3" id="KW-1185">Reference proteome</keyword>
<accession>A0AAN8D0G3</accession>
<name>A0AAN8D0G3_9TELE</name>
<comment type="caution">
    <text evidence="2">The sequence shown here is derived from an EMBL/GenBank/DDBJ whole genome shotgun (WGS) entry which is preliminary data.</text>
</comment>
<gene>
    <name evidence="2" type="ORF">CesoFtcFv8_001980</name>
</gene>
<sequence length="151" mass="16718">MEGRGERIEPGHEQESFIRRVGGEFQHRRTSHKVREGEKGTSKDSGQRDANGKSMEDKNSSKGTVNKRESLLHFKDLWSRKGSVVSPREAKGREDTFAHSKEVSSREDFVASINGSPGTPQSPKGPIIPGPWKVPSSARILTEAEVLQDPL</sequence>
<evidence type="ECO:0000313" key="3">
    <source>
        <dbReference type="Proteomes" id="UP001335648"/>
    </source>
</evidence>
<proteinExistence type="predicted"/>
<dbReference type="Proteomes" id="UP001335648">
    <property type="component" value="Unassembled WGS sequence"/>
</dbReference>
<feature type="compositionally biased region" description="Polar residues" evidence="1">
    <location>
        <begin position="113"/>
        <end position="122"/>
    </location>
</feature>
<dbReference type="AlphaFoldDB" id="A0AAN8D0G3"/>
<feature type="region of interest" description="Disordered" evidence="1">
    <location>
        <begin position="82"/>
        <end position="133"/>
    </location>
</feature>
<dbReference type="EMBL" id="JAULUE010002047">
    <property type="protein sequence ID" value="KAK5912070.1"/>
    <property type="molecule type" value="Genomic_DNA"/>
</dbReference>
<organism evidence="2 3">
    <name type="scientific">Champsocephalus esox</name>
    <name type="common">pike icefish</name>
    <dbReference type="NCBI Taxonomy" id="159716"/>
    <lineage>
        <taxon>Eukaryota</taxon>
        <taxon>Metazoa</taxon>
        <taxon>Chordata</taxon>
        <taxon>Craniata</taxon>
        <taxon>Vertebrata</taxon>
        <taxon>Euteleostomi</taxon>
        <taxon>Actinopterygii</taxon>
        <taxon>Neopterygii</taxon>
        <taxon>Teleostei</taxon>
        <taxon>Neoteleostei</taxon>
        <taxon>Acanthomorphata</taxon>
        <taxon>Eupercaria</taxon>
        <taxon>Perciformes</taxon>
        <taxon>Notothenioidei</taxon>
        <taxon>Channichthyidae</taxon>
        <taxon>Champsocephalus</taxon>
    </lineage>
</organism>